<comment type="subunit">
    <text evidence="7">Homotrimer.</text>
</comment>
<dbReference type="InterPro" id="IPR001451">
    <property type="entry name" value="Hexapep"/>
</dbReference>
<dbReference type="NCBIfam" id="TIGR01853">
    <property type="entry name" value="lipid_A_lpxD"/>
    <property type="match status" value="1"/>
</dbReference>
<feature type="domain" description="UDP-3-O-[3-hydroxymyristoyl] glucosamine N-acyltransferase non-repeat region" evidence="8">
    <location>
        <begin position="23"/>
        <end position="85"/>
    </location>
</feature>
<evidence type="ECO:0000313" key="9">
    <source>
        <dbReference type="EMBL" id="QAT16353.1"/>
    </source>
</evidence>
<evidence type="ECO:0000313" key="10">
    <source>
        <dbReference type="Proteomes" id="UP000287243"/>
    </source>
</evidence>
<dbReference type="AlphaFoldDB" id="A0A410P2I8"/>
<dbReference type="RefSeq" id="WP_128698989.1">
    <property type="nucleotide sequence ID" value="NZ_CP019384.1"/>
</dbReference>
<dbReference type="HAMAP" id="MF_00523">
    <property type="entry name" value="LpxD"/>
    <property type="match status" value="1"/>
</dbReference>
<keyword evidence="3 7" id="KW-0808">Transferase</keyword>
<feature type="active site" description="Proton acceptor" evidence="7">
    <location>
        <position position="238"/>
    </location>
</feature>
<evidence type="ECO:0000259" key="8">
    <source>
        <dbReference type="Pfam" id="PF04613"/>
    </source>
</evidence>
<dbReference type="Pfam" id="PF04613">
    <property type="entry name" value="LpxD"/>
    <property type="match status" value="1"/>
</dbReference>
<evidence type="ECO:0000256" key="2">
    <source>
        <dbReference type="ARBA" id="ARBA00022556"/>
    </source>
</evidence>
<dbReference type="KEGG" id="vai:BU251_00675"/>
<dbReference type="OrthoDB" id="9784739at2"/>
<dbReference type="GO" id="GO:0016020">
    <property type="term" value="C:membrane"/>
    <property type="evidence" value="ECO:0007669"/>
    <property type="project" value="GOC"/>
</dbReference>
<dbReference type="GO" id="GO:0016410">
    <property type="term" value="F:N-acyltransferase activity"/>
    <property type="evidence" value="ECO:0007669"/>
    <property type="project" value="InterPro"/>
</dbReference>
<organism evidence="9 10">
    <name type="scientific">Velamenicoccus archaeovorus</name>
    <dbReference type="NCBI Taxonomy" id="1930593"/>
    <lineage>
        <taxon>Bacteria</taxon>
        <taxon>Pseudomonadati</taxon>
        <taxon>Candidatus Omnitrophota</taxon>
        <taxon>Candidatus Velamenicoccus</taxon>
    </lineage>
</organism>
<dbReference type="PANTHER" id="PTHR43378">
    <property type="entry name" value="UDP-3-O-ACYLGLUCOSAMINE N-ACYLTRANSFERASE"/>
    <property type="match status" value="1"/>
</dbReference>
<keyword evidence="4 7" id="KW-0677">Repeat</keyword>
<dbReference type="InterPro" id="IPR007691">
    <property type="entry name" value="LpxD"/>
</dbReference>
<accession>A0A410P2I8</accession>
<keyword evidence="1 7" id="KW-0444">Lipid biosynthesis</keyword>
<comment type="similarity">
    <text evidence="7">Belongs to the transferase hexapeptide repeat family. LpxD subfamily.</text>
</comment>
<evidence type="ECO:0000256" key="4">
    <source>
        <dbReference type="ARBA" id="ARBA00022737"/>
    </source>
</evidence>
<dbReference type="SUPFAM" id="SSF51161">
    <property type="entry name" value="Trimeric LpxA-like enzymes"/>
    <property type="match status" value="1"/>
</dbReference>
<gene>
    <name evidence="7" type="primary">lpxD</name>
    <name evidence="9" type="ORF">BU251_00675</name>
</gene>
<dbReference type="GO" id="GO:0103118">
    <property type="term" value="F:UDP-3-O-[(3R)-3-hydroxyacyl]-glucosamine N-acyltransferase activity"/>
    <property type="evidence" value="ECO:0007669"/>
    <property type="project" value="UniProtKB-EC"/>
</dbReference>
<dbReference type="InterPro" id="IPR020573">
    <property type="entry name" value="UDP_GlcNAc_AcTrfase_non-rep"/>
</dbReference>
<protein>
    <recommendedName>
        <fullName evidence="7">UDP-3-O-acylglucosamine N-acyltransferase</fullName>
        <ecNumber evidence="7">2.3.1.191</ecNumber>
    </recommendedName>
</protein>
<dbReference type="PROSITE" id="PS00101">
    <property type="entry name" value="HEXAPEP_TRANSFERASES"/>
    <property type="match status" value="1"/>
</dbReference>
<keyword evidence="2 7" id="KW-0441">Lipid A biosynthesis</keyword>
<dbReference type="PANTHER" id="PTHR43378:SF2">
    <property type="entry name" value="UDP-3-O-ACYLGLUCOSAMINE N-ACYLTRANSFERASE 1, MITOCHONDRIAL-RELATED"/>
    <property type="match status" value="1"/>
</dbReference>
<dbReference type="NCBIfam" id="NF002060">
    <property type="entry name" value="PRK00892.1"/>
    <property type="match status" value="1"/>
</dbReference>
<reference evidence="9 10" key="1">
    <citation type="submission" date="2017-01" db="EMBL/GenBank/DDBJ databases">
        <title>First insights into the biology of 'candidatus Vampirococcus archaeovorus'.</title>
        <authorList>
            <person name="Kizina J."/>
            <person name="Jordan S."/>
            <person name="Stueber K."/>
            <person name="Reinhardt R."/>
            <person name="Harder J."/>
        </authorList>
    </citation>
    <scope>NUCLEOTIDE SEQUENCE [LARGE SCALE GENOMIC DNA]</scope>
    <source>
        <strain evidence="9 10">LiM</strain>
    </source>
</reference>
<proteinExistence type="inferred from homology"/>
<keyword evidence="10" id="KW-1185">Reference proteome</keyword>
<dbReference type="InterPro" id="IPR011004">
    <property type="entry name" value="Trimer_LpxA-like_sf"/>
</dbReference>
<dbReference type="CDD" id="cd03352">
    <property type="entry name" value="LbH_LpxD"/>
    <property type="match status" value="1"/>
</dbReference>
<keyword evidence="5 7" id="KW-0443">Lipid metabolism</keyword>
<dbReference type="Gene3D" id="2.160.10.10">
    <property type="entry name" value="Hexapeptide repeat proteins"/>
    <property type="match status" value="1"/>
</dbReference>
<dbReference type="Gene3D" id="3.40.1390.10">
    <property type="entry name" value="MurE/MurF, N-terminal domain"/>
    <property type="match status" value="1"/>
</dbReference>
<name>A0A410P2I8_VELA1</name>
<evidence type="ECO:0000256" key="5">
    <source>
        <dbReference type="ARBA" id="ARBA00023098"/>
    </source>
</evidence>
<dbReference type="UniPathway" id="UPA00973"/>
<comment type="pathway">
    <text evidence="7">Bacterial outer membrane biogenesis; LPS lipid A biosynthesis.</text>
</comment>
<dbReference type="GO" id="GO:0009245">
    <property type="term" value="P:lipid A biosynthetic process"/>
    <property type="evidence" value="ECO:0007669"/>
    <property type="project" value="UniProtKB-UniRule"/>
</dbReference>
<comment type="catalytic activity">
    <reaction evidence="7">
        <text>a UDP-3-O-[(3R)-3-hydroxyacyl]-alpha-D-glucosamine + a (3R)-hydroxyacyl-[ACP] = a UDP-2-N,3-O-bis[(3R)-3-hydroxyacyl]-alpha-D-glucosamine + holo-[ACP] + H(+)</text>
        <dbReference type="Rhea" id="RHEA:53836"/>
        <dbReference type="Rhea" id="RHEA-COMP:9685"/>
        <dbReference type="Rhea" id="RHEA-COMP:9945"/>
        <dbReference type="ChEBI" id="CHEBI:15378"/>
        <dbReference type="ChEBI" id="CHEBI:64479"/>
        <dbReference type="ChEBI" id="CHEBI:78827"/>
        <dbReference type="ChEBI" id="CHEBI:137740"/>
        <dbReference type="ChEBI" id="CHEBI:137748"/>
        <dbReference type="EC" id="2.3.1.191"/>
    </reaction>
</comment>
<dbReference type="Proteomes" id="UP000287243">
    <property type="component" value="Chromosome"/>
</dbReference>
<evidence type="ECO:0000256" key="6">
    <source>
        <dbReference type="ARBA" id="ARBA00023315"/>
    </source>
</evidence>
<keyword evidence="6 7" id="KW-0012">Acyltransferase</keyword>
<evidence type="ECO:0000256" key="1">
    <source>
        <dbReference type="ARBA" id="ARBA00022516"/>
    </source>
</evidence>
<dbReference type="InterPro" id="IPR018357">
    <property type="entry name" value="Hexapep_transf_CS"/>
</dbReference>
<evidence type="ECO:0000256" key="7">
    <source>
        <dbReference type="HAMAP-Rule" id="MF_00523"/>
    </source>
</evidence>
<sequence>MGRTLKEIAALVGGELSGDPETMVTGVAGLKEAGEGDISFLANRRYAPLLETTRACAVIVPLTVEAGKKPAIRVSDPSLAFAKVAGIFHPVVIRHPKGIHKTAVVARTAKIGKDVGLGPYVVVEEGAVIGDRTVIQAGSFIGHDTHIGADCIFYANVSVRERVTIGNKVFIQSGSVIGSEGFGYTRVDGVYKLIPQTGTVVIEDEVEIGANVAIDRARFDKTLIGRGTKIDNLVQIAHNVVIGENSVIVAQVGISGSTHIGNNVTIAGQVGLVGHIEVGDGAILAAQSGIMRDVPPNTMVFGYPAQPHHQAMKMYAAFERLPDMVKAVNELKRKVEELEERLKQRG</sequence>
<comment type="function">
    <text evidence="7">Catalyzes the N-acylation of UDP-3-O-acylglucosamine using 3-hydroxyacyl-ACP as the acyl donor. Is involved in the biosynthesis of lipid A, a phosphorylated glycolipid that anchors the lipopolysaccharide to the outer membrane of the cell.</text>
</comment>
<evidence type="ECO:0000256" key="3">
    <source>
        <dbReference type="ARBA" id="ARBA00022679"/>
    </source>
</evidence>
<dbReference type="EMBL" id="CP019384">
    <property type="protein sequence ID" value="QAT16353.1"/>
    <property type="molecule type" value="Genomic_DNA"/>
</dbReference>
<dbReference type="Pfam" id="PF00132">
    <property type="entry name" value="Hexapep"/>
    <property type="match status" value="3"/>
</dbReference>
<dbReference type="EC" id="2.3.1.191" evidence="7"/>